<evidence type="ECO:0000313" key="3">
    <source>
        <dbReference type="Proteomes" id="UP000266841"/>
    </source>
</evidence>
<comment type="caution">
    <text evidence="2">The sequence shown here is derived from an EMBL/GenBank/DDBJ whole genome shotgun (WGS) entry which is preliminary data.</text>
</comment>
<accession>K0STN3</accession>
<evidence type="ECO:0000313" key="2">
    <source>
        <dbReference type="EMBL" id="EJK68735.1"/>
    </source>
</evidence>
<dbReference type="EMBL" id="AGNL01010898">
    <property type="protein sequence ID" value="EJK68735.1"/>
    <property type="molecule type" value="Genomic_DNA"/>
</dbReference>
<proteinExistence type="predicted"/>
<keyword evidence="3" id="KW-1185">Reference proteome</keyword>
<organism evidence="2 3">
    <name type="scientific">Thalassiosira oceanica</name>
    <name type="common">Marine diatom</name>
    <dbReference type="NCBI Taxonomy" id="159749"/>
    <lineage>
        <taxon>Eukaryota</taxon>
        <taxon>Sar</taxon>
        <taxon>Stramenopiles</taxon>
        <taxon>Ochrophyta</taxon>
        <taxon>Bacillariophyta</taxon>
        <taxon>Coscinodiscophyceae</taxon>
        <taxon>Thalassiosirophycidae</taxon>
        <taxon>Thalassiosirales</taxon>
        <taxon>Thalassiosiraceae</taxon>
        <taxon>Thalassiosira</taxon>
    </lineage>
</organism>
<name>K0STN3_THAOC</name>
<dbReference type="AlphaFoldDB" id="K0STN3"/>
<sequence length="190" mass="20982">MRIVKATKYFCESEFVDCDDAAEPDLKSVSSADLKSLESEEEDDRAHPSGNDMDKPTIHILERIQGSRDQLFYTAKDDDAAAAAMIVEAASTKRSLAHTSTDTMTGLPSPELLNRSLAEPEGVVGIEHLLASKVAMKANLNMKSRHARTLLKEQQRQQGPELASCLEKYSQISCKLAQCRANYALKICQH</sequence>
<dbReference type="Proteomes" id="UP000266841">
    <property type="component" value="Unassembled WGS sequence"/>
</dbReference>
<gene>
    <name evidence="2" type="ORF">THAOC_10059</name>
</gene>
<feature type="compositionally biased region" description="Basic and acidic residues" evidence="1">
    <location>
        <begin position="44"/>
        <end position="56"/>
    </location>
</feature>
<feature type="region of interest" description="Disordered" evidence="1">
    <location>
        <begin position="29"/>
        <end position="56"/>
    </location>
</feature>
<protein>
    <submittedName>
        <fullName evidence="2">Uncharacterized protein</fullName>
    </submittedName>
</protein>
<evidence type="ECO:0000256" key="1">
    <source>
        <dbReference type="SAM" id="MobiDB-lite"/>
    </source>
</evidence>
<reference evidence="2 3" key="1">
    <citation type="journal article" date="2012" name="Genome Biol.">
        <title>Genome and low-iron response of an oceanic diatom adapted to chronic iron limitation.</title>
        <authorList>
            <person name="Lommer M."/>
            <person name="Specht M."/>
            <person name="Roy A.S."/>
            <person name="Kraemer L."/>
            <person name="Andreson R."/>
            <person name="Gutowska M.A."/>
            <person name="Wolf J."/>
            <person name="Bergner S.V."/>
            <person name="Schilhabel M.B."/>
            <person name="Klostermeier U.C."/>
            <person name="Beiko R.G."/>
            <person name="Rosenstiel P."/>
            <person name="Hippler M."/>
            <person name="Laroche J."/>
        </authorList>
    </citation>
    <scope>NUCLEOTIDE SEQUENCE [LARGE SCALE GENOMIC DNA]</scope>
    <source>
        <strain evidence="2 3">CCMP1005</strain>
    </source>
</reference>